<dbReference type="InterPro" id="IPR006202">
    <property type="entry name" value="Neur_chan_lig-bd"/>
</dbReference>
<dbReference type="GO" id="GO:0016020">
    <property type="term" value="C:membrane"/>
    <property type="evidence" value="ECO:0007669"/>
    <property type="project" value="InterPro"/>
</dbReference>
<evidence type="ECO:0000259" key="4">
    <source>
        <dbReference type="Pfam" id="PF02931"/>
    </source>
</evidence>
<feature type="transmembrane region" description="Helical" evidence="2">
    <location>
        <begin position="460"/>
        <end position="480"/>
    </location>
</feature>
<evidence type="ECO:0000256" key="2">
    <source>
        <dbReference type="SAM" id="Phobius"/>
    </source>
</evidence>
<evidence type="ECO:0000256" key="3">
    <source>
        <dbReference type="SAM" id="SignalP"/>
    </source>
</evidence>
<dbReference type="GO" id="GO:0005230">
    <property type="term" value="F:extracellular ligand-gated monoatomic ion channel activity"/>
    <property type="evidence" value="ECO:0007669"/>
    <property type="project" value="InterPro"/>
</dbReference>
<feature type="transmembrane region" description="Helical" evidence="2">
    <location>
        <begin position="486"/>
        <end position="506"/>
    </location>
</feature>
<dbReference type="AlphaFoldDB" id="A0A5E4PSC9"/>
<gene>
    <name evidence="6" type="ORF">LSINAPIS_LOCUS1342</name>
</gene>
<dbReference type="CDD" id="cd18989">
    <property type="entry name" value="LGIC_ECD_cation"/>
    <property type="match status" value="1"/>
</dbReference>
<dbReference type="PANTHER" id="PTHR36695">
    <property type="entry name" value="AGAP008648-PA"/>
    <property type="match status" value="1"/>
</dbReference>
<protein>
    <recommendedName>
        <fullName evidence="8">Neurotransmitter-gated ion-channel ligand-binding domain-containing protein</fullName>
    </recommendedName>
</protein>
<keyword evidence="7" id="KW-1185">Reference proteome</keyword>
<evidence type="ECO:0000313" key="7">
    <source>
        <dbReference type="Proteomes" id="UP000324832"/>
    </source>
</evidence>
<evidence type="ECO:0000256" key="1">
    <source>
        <dbReference type="SAM" id="MobiDB-lite"/>
    </source>
</evidence>
<dbReference type="Gene3D" id="2.70.170.10">
    <property type="entry name" value="Neurotransmitter-gated ion-channel ligand-binding domain"/>
    <property type="match status" value="1"/>
</dbReference>
<name>A0A5E4PSC9_9NEOP</name>
<evidence type="ECO:0000259" key="5">
    <source>
        <dbReference type="Pfam" id="PF12248"/>
    </source>
</evidence>
<keyword evidence="2" id="KW-0472">Membrane</keyword>
<dbReference type="Pfam" id="PF12248">
    <property type="entry name" value="Methyltransf_FA"/>
    <property type="match status" value="1"/>
</dbReference>
<feature type="chain" id="PRO_5022741596" description="Neurotransmitter-gated ion-channel ligand-binding domain-containing protein" evidence="3">
    <location>
        <begin position="19"/>
        <end position="612"/>
    </location>
</feature>
<dbReference type="Pfam" id="PF02931">
    <property type="entry name" value="Neur_chan_LBD"/>
    <property type="match status" value="1"/>
</dbReference>
<feature type="domain" description="Farnesoic acid O-methyl transferase" evidence="5">
    <location>
        <begin position="44"/>
        <end position="185"/>
    </location>
</feature>
<dbReference type="Proteomes" id="UP000324832">
    <property type="component" value="Unassembled WGS sequence"/>
</dbReference>
<keyword evidence="3" id="KW-0732">Signal</keyword>
<sequence length="612" mass="70105">MKWFFKVLLLMFSGFVLESTYSFSYHTALHCKEYQCIYGYTYKTYFKVSGLQRRRNTSDPSVIFELHLAILAASNGHILLSTVPMPTANDPVYEIVIGGGGNRFTELRRNLKRNAKVSSKTIGVLSPIDFRDFYIKITEDGLIEFGRENELLPILSYLDSDPITVKFFSFAAWSGVEAKFLYDCPTNVEQNHSIFSEKPPDTKRVEARLSNSDRLKRILLQGKEPLLPPEHRMTVSMRIKITSVDYDAFESKLSTGIALVLKWTDNSMAWNPSKFNGTSTISLRQGQIWTPEFHVFNSDSPGMIEAKSPEMITMVNSGEATFHLQTVVHTWCYDYNTTYTRWPRDVYECSIVIQPWEAHDKIDIQKITGDQEINAFADVDEVFQGAWELEKREYVVLGDVWNSIYPTASNKTHQSDRYIIKINIKRHATAYNIAFYTPLLILMTFVLLSFYSEPVCLSRIWFYSCCSIIICIGMCFIDNLVPSHTIPTVLLLYTVLLCGVLLALLIQTILMTSVGKVFSNNSLVQKLLRAQYVRYIFGLPVLKACRIYETINEGFSRRDDEDTESDLVSSRNEDLNDETTEHSSCKDLAIVFDKTMFVVYSITFAVMLGLHF</sequence>
<accession>A0A5E4PSC9</accession>
<reference evidence="6 7" key="1">
    <citation type="submission" date="2017-07" db="EMBL/GenBank/DDBJ databases">
        <authorList>
            <person name="Talla V."/>
            <person name="Backstrom N."/>
        </authorList>
    </citation>
    <scope>NUCLEOTIDE SEQUENCE [LARGE SCALE GENOMIC DNA]</scope>
</reference>
<dbReference type="EMBL" id="FZQP02000204">
    <property type="protein sequence ID" value="VVC87818.1"/>
    <property type="molecule type" value="Genomic_DNA"/>
</dbReference>
<keyword evidence="2" id="KW-0812">Transmembrane</keyword>
<evidence type="ECO:0000313" key="6">
    <source>
        <dbReference type="EMBL" id="VVC87818.1"/>
    </source>
</evidence>
<dbReference type="SUPFAM" id="SSF63712">
    <property type="entry name" value="Nicotinic receptor ligand binding domain-like"/>
    <property type="match status" value="1"/>
</dbReference>
<feature type="transmembrane region" description="Helical" evidence="2">
    <location>
        <begin position="433"/>
        <end position="451"/>
    </location>
</feature>
<dbReference type="InterPro" id="IPR036734">
    <property type="entry name" value="Neur_chan_lig-bd_sf"/>
</dbReference>
<dbReference type="InterPro" id="IPR022041">
    <property type="entry name" value="Methyltransf_FA"/>
</dbReference>
<evidence type="ECO:0008006" key="8">
    <source>
        <dbReference type="Google" id="ProtNLM"/>
    </source>
</evidence>
<feature type="signal peptide" evidence="3">
    <location>
        <begin position="1"/>
        <end position="18"/>
    </location>
</feature>
<dbReference type="PANTHER" id="PTHR36695:SF12">
    <property type="entry name" value="AGAP008648-PA"/>
    <property type="match status" value="1"/>
</dbReference>
<feature type="region of interest" description="Disordered" evidence="1">
    <location>
        <begin position="557"/>
        <end position="578"/>
    </location>
</feature>
<feature type="domain" description="Neurotransmitter-gated ion-channel ligand-binding" evidence="4">
    <location>
        <begin position="224"/>
        <end position="389"/>
    </location>
</feature>
<organism evidence="6 7">
    <name type="scientific">Leptidea sinapis</name>
    <dbReference type="NCBI Taxonomy" id="189913"/>
    <lineage>
        <taxon>Eukaryota</taxon>
        <taxon>Metazoa</taxon>
        <taxon>Ecdysozoa</taxon>
        <taxon>Arthropoda</taxon>
        <taxon>Hexapoda</taxon>
        <taxon>Insecta</taxon>
        <taxon>Pterygota</taxon>
        <taxon>Neoptera</taxon>
        <taxon>Endopterygota</taxon>
        <taxon>Lepidoptera</taxon>
        <taxon>Glossata</taxon>
        <taxon>Ditrysia</taxon>
        <taxon>Papilionoidea</taxon>
        <taxon>Pieridae</taxon>
        <taxon>Dismorphiinae</taxon>
        <taxon>Leptidea</taxon>
    </lineage>
</organism>
<keyword evidence="2" id="KW-1133">Transmembrane helix</keyword>
<proteinExistence type="predicted"/>